<proteinExistence type="predicted"/>
<reference evidence="2 3" key="1">
    <citation type="submission" date="2018-09" db="EMBL/GenBank/DDBJ databases">
        <title>Mesorhizobium carmichaelinearum sp. nov. isolated from Carmichaelinea spp. root nodules in New Zealand.</title>
        <authorList>
            <person name="De Meyer S.E."/>
        </authorList>
    </citation>
    <scope>NUCLEOTIDE SEQUENCE [LARGE SCALE GENOMIC DNA]</scope>
    <source>
        <strain evidence="2 3">ICMP19557</strain>
    </source>
</reference>
<evidence type="ECO:0000256" key="1">
    <source>
        <dbReference type="SAM" id="MobiDB-lite"/>
    </source>
</evidence>
<dbReference type="Proteomes" id="UP000272706">
    <property type="component" value="Unassembled WGS sequence"/>
</dbReference>
<evidence type="ECO:0000313" key="2">
    <source>
        <dbReference type="EMBL" id="RJT38615.1"/>
    </source>
</evidence>
<protein>
    <submittedName>
        <fullName evidence="2">Uncharacterized protein</fullName>
    </submittedName>
</protein>
<feature type="region of interest" description="Disordered" evidence="1">
    <location>
        <begin position="535"/>
        <end position="556"/>
    </location>
</feature>
<dbReference type="EMBL" id="QZWZ01000012">
    <property type="protein sequence ID" value="RJT38615.1"/>
    <property type="molecule type" value="Genomic_DNA"/>
</dbReference>
<sequence>MVPGHRLNNQAWWSLGLVCLVSLFVMGHAALAADARESDLGPPMRFVVARSNAPGCEPTCPEWISAEGTIEAGTPALLKRALKKLGGRKLPVIVDSPGGNVDAALALGRLIRKNKLDIAVGKTRFEGCLPDEKDCTDNDGKGARYFGTAYADGSICNSACPLMFSGGVRRVVGQWAFLGVHQITTTYVKTKLLYRTTYRVVKGKKKVINTKVINTKVVSRKNAGSYKTYEMSKAVEKRLAAYLKEMGVGQGVLTTMKNTPTSGIHQLVPENMLRMNLVTSLDSVDLFTAGPICRANPLPANCREIPNKPAMPTVEAPTAESEPAQPEIAQREEDMRFVVVRGSNLLCDPDCPEWISAEGTITARTSERLRQLLDTLGDRRLPVVISSPGGDVLGALAAGRLIRDRKLDVAVARTEFVGCEPGEADCAAEDGVHAGLTIDAGGECNSACAIMLAGGVRRLVGSQARLSVHSLGLEQKVKGYLEDMAIGSGLFSTMQSVLHSSHRQLEPEMMLKVGLTTEPQSVDALTGATVCKSSPKPDNCRMVPSPNAQADAPTRL</sequence>
<evidence type="ECO:0000313" key="3">
    <source>
        <dbReference type="Proteomes" id="UP000272706"/>
    </source>
</evidence>
<keyword evidence="3" id="KW-1185">Reference proteome</keyword>
<dbReference type="SUPFAM" id="SSF52096">
    <property type="entry name" value="ClpP/crotonase"/>
    <property type="match status" value="2"/>
</dbReference>
<gene>
    <name evidence="2" type="ORF">D3227_16825</name>
</gene>
<organism evidence="2 3">
    <name type="scientific">Mesorhizobium waimense</name>
    <dbReference type="NCBI Taxonomy" id="1300307"/>
    <lineage>
        <taxon>Bacteria</taxon>
        <taxon>Pseudomonadati</taxon>
        <taxon>Pseudomonadota</taxon>
        <taxon>Alphaproteobacteria</taxon>
        <taxon>Hyphomicrobiales</taxon>
        <taxon>Phyllobacteriaceae</taxon>
        <taxon>Mesorhizobium</taxon>
    </lineage>
</organism>
<dbReference type="OrthoDB" id="5936191at2"/>
<dbReference type="InterPro" id="IPR029045">
    <property type="entry name" value="ClpP/crotonase-like_dom_sf"/>
</dbReference>
<accession>A0A3A5L4P1</accession>
<comment type="caution">
    <text evidence="2">The sequence shown here is derived from an EMBL/GenBank/DDBJ whole genome shotgun (WGS) entry which is preliminary data.</text>
</comment>
<name>A0A3A5L4P1_9HYPH</name>
<dbReference type="Gene3D" id="3.90.226.10">
    <property type="entry name" value="2-enoyl-CoA Hydratase, Chain A, domain 1"/>
    <property type="match status" value="2"/>
</dbReference>
<dbReference type="AlphaFoldDB" id="A0A3A5L4P1"/>